<dbReference type="GO" id="GO:0003964">
    <property type="term" value="F:RNA-directed DNA polymerase activity"/>
    <property type="evidence" value="ECO:0007669"/>
    <property type="project" value="UniProtKB-KW"/>
</dbReference>
<keyword evidence="1" id="KW-0808">Transferase</keyword>
<proteinExistence type="predicted"/>
<accession>A0A699UT67</accession>
<comment type="caution">
    <text evidence="1">The sequence shown here is derived from an EMBL/GenBank/DDBJ whole genome shotgun (WGS) entry which is preliminary data.</text>
</comment>
<keyword evidence="1" id="KW-0548">Nucleotidyltransferase</keyword>
<feature type="non-terminal residue" evidence="1">
    <location>
        <position position="1"/>
    </location>
</feature>
<reference evidence="1" key="1">
    <citation type="journal article" date="2019" name="Sci. Rep.">
        <title>Draft genome of Tanacetum cinerariifolium, the natural source of mosquito coil.</title>
        <authorList>
            <person name="Yamashiro T."/>
            <person name="Shiraishi A."/>
            <person name="Satake H."/>
            <person name="Nakayama K."/>
        </authorList>
    </citation>
    <scope>NUCLEOTIDE SEQUENCE</scope>
</reference>
<feature type="non-terminal residue" evidence="1">
    <location>
        <position position="88"/>
    </location>
</feature>
<gene>
    <name evidence="1" type="ORF">Tci_897816</name>
</gene>
<evidence type="ECO:0000313" key="1">
    <source>
        <dbReference type="EMBL" id="GFD25847.1"/>
    </source>
</evidence>
<name>A0A699UT67_TANCI</name>
<dbReference type="EMBL" id="BKCJ011363849">
    <property type="protein sequence ID" value="GFD25847.1"/>
    <property type="molecule type" value="Genomic_DNA"/>
</dbReference>
<organism evidence="1">
    <name type="scientific">Tanacetum cinerariifolium</name>
    <name type="common">Dalmatian daisy</name>
    <name type="synonym">Chrysanthemum cinerariifolium</name>
    <dbReference type="NCBI Taxonomy" id="118510"/>
    <lineage>
        <taxon>Eukaryota</taxon>
        <taxon>Viridiplantae</taxon>
        <taxon>Streptophyta</taxon>
        <taxon>Embryophyta</taxon>
        <taxon>Tracheophyta</taxon>
        <taxon>Spermatophyta</taxon>
        <taxon>Magnoliopsida</taxon>
        <taxon>eudicotyledons</taxon>
        <taxon>Gunneridae</taxon>
        <taxon>Pentapetalae</taxon>
        <taxon>asterids</taxon>
        <taxon>campanulids</taxon>
        <taxon>Asterales</taxon>
        <taxon>Asteraceae</taxon>
        <taxon>Asteroideae</taxon>
        <taxon>Anthemideae</taxon>
        <taxon>Anthemidinae</taxon>
        <taxon>Tanacetum</taxon>
    </lineage>
</organism>
<sequence>LLEALYERKCRSSVLWAEIGESSLIGPKLVQEMTNKVDKTLHFVKKPVDIMEREVKALKHSKTAIVKVRWSSKHGPEFTWECEDHMKA</sequence>
<keyword evidence="1" id="KW-0695">RNA-directed DNA polymerase</keyword>
<protein>
    <submittedName>
        <fullName evidence="1">Putative reverse transcriptase domain-containing protein</fullName>
    </submittedName>
</protein>
<dbReference type="AlphaFoldDB" id="A0A699UT67"/>